<dbReference type="RefSeq" id="WP_090920356.1">
    <property type="nucleotide sequence ID" value="NZ_FMVM01000008.1"/>
</dbReference>
<dbReference type="PANTHER" id="PTHR48050:SF13">
    <property type="entry name" value="STEROL 3-BETA-GLUCOSYLTRANSFERASE UGT80A2"/>
    <property type="match status" value="1"/>
</dbReference>
<name>A0A1G5ICP7_9BACL</name>
<dbReference type="Proteomes" id="UP000198538">
    <property type="component" value="Unassembled WGS sequence"/>
</dbReference>
<accession>A0A1G5ICP7</accession>
<proteinExistence type="inferred from homology"/>
<evidence type="ECO:0000256" key="2">
    <source>
        <dbReference type="ARBA" id="ARBA00022679"/>
    </source>
</evidence>
<dbReference type="EMBL" id="FMVM01000008">
    <property type="protein sequence ID" value="SCY73783.1"/>
    <property type="molecule type" value="Genomic_DNA"/>
</dbReference>
<dbReference type="GO" id="GO:0008194">
    <property type="term" value="F:UDP-glycosyltransferase activity"/>
    <property type="evidence" value="ECO:0007669"/>
    <property type="project" value="InterPro"/>
</dbReference>
<evidence type="ECO:0000313" key="4">
    <source>
        <dbReference type="EMBL" id="SCY73783.1"/>
    </source>
</evidence>
<reference evidence="5" key="1">
    <citation type="submission" date="2016-10" db="EMBL/GenBank/DDBJ databases">
        <authorList>
            <person name="Varghese N."/>
            <person name="Submissions S."/>
        </authorList>
    </citation>
    <scope>NUCLEOTIDE SEQUENCE [LARGE SCALE GENOMIC DNA]</scope>
    <source>
        <strain evidence="5">BL9</strain>
    </source>
</reference>
<dbReference type="InterPro" id="IPR002213">
    <property type="entry name" value="UDP_glucos_trans"/>
</dbReference>
<dbReference type="Gene3D" id="3.40.50.2000">
    <property type="entry name" value="Glycogen Phosphorylase B"/>
    <property type="match status" value="2"/>
</dbReference>
<dbReference type="PANTHER" id="PTHR48050">
    <property type="entry name" value="STEROL 3-BETA-GLUCOSYLTRANSFERASE"/>
    <property type="match status" value="1"/>
</dbReference>
<dbReference type="InterPro" id="IPR035595">
    <property type="entry name" value="UDP_glycos_trans_CS"/>
</dbReference>
<dbReference type="SUPFAM" id="SSF53756">
    <property type="entry name" value="UDP-Glycosyltransferase/glycogen phosphorylase"/>
    <property type="match status" value="1"/>
</dbReference>
<dbReference type="InterPro" id="IPR006326">
    <property type="entry name" value="UDPGT_MGT-like"/>
</dbReference>
<keyword evidence="2 4" id="KW-0808">Transferase</keyword>
<dbReference type="NCBIfam" id="TIGR01426">
    <property type="entry name" value="MGT"/>
    <property type="match status" value="1"/>
</dbReference>
<dbReference type="FunFam" id="3.40.50.2000:FF:000072">
    <property type="entry name" value="Glycosyl transferase"/>
    <property type="match status" value="1"/>
</dbReference>
<keyword evidence="5" id="KW-1185">Reference proteome</keyword>
<evidence type="ECO:0000313" key="5">
    <source>
        <dbReference type="Proteomes" id="UP000198538"/>
    </source>
</evidence>
<dbReference type="Pfam" id="PF06722">
    <property type="entry name" value="EryCIII-like_C"/>
    <property type="match status" value="1"/>
</dbReference>
<dbReference type="InterPro" id="IPR010610">
    <property type="entry name" value="EryCIII-like_C"/>
</dbReference>
<dbReference type="GO" id="GO:0017000">
    <property type="term" value="P:antibiotic biosynthetic process"/>
    <property type="evidence" value="ECO:0007669"/>
    <property type="project" value="UniProtKB-ARBA"/>
</dbReference>
<sequence>MATVMIFSLPFFSHVKPTLPLVAELLARGETVIYYSDEQYRGLLVDYEVDFRSYGNMRELFVDDNDPGLFLSNPQTMLEHLVPGVIQKSRAVLHAILAEVIAEQPDYIVRDSDAHWGKLIAELLEVPVACYVLTFAINQALLEKDHHFLIHKVFRIQEGYAFADTTASELNRLAGELAERHHIQDFGLVDAFSGNEELNLVYTSKVFQPHSDVFDDRFVFIGPQFPNVSSEMLQSMRERTKQQHELPLIYISFGSIYTDRPDFYLKCIEAFRYSEAQIMMSVGKSIDISSLGDIPENMTVSAFVPQLEILSKADVFISHAGYNSVSEALAFGVPMILFPQGADQFAIASRLEELGVGVYGRDMNMPASDLKDMTFETMRSEKMRAEAVRLGSSFFETGGMVEGVSRILEFVEQT</sequence>
<evidence type="ECO:0000259" key="3">
    <source>
        <dbReference type="Pfam" id="PF06722"/>
    </source>
</evidence>
<dbReference type="InterPro" id="IPR050426">
    <property type="entry name" value="Glycosyltransferase_28"/>
</dbReference>
<dbReference type="PROSITE" id="PS00375">
    <property type="entry name" value="UDPGT"/>
    <property type="match status" value="1"/>
</dbReference>
<organism evidence="4 5">
    <name type="scientific">Paenibacillus polysaccharolyticus</name>
    <dbReference type="NCBI Taxonomy" id="582692"/>
    <lineage>
        <taxon>Bacteria</taxon>
        <taxon>Bacillati</taxon>
        <taxon>Bacillota</taxon>
        <taxon>Bacilli</taxon>
        <taxon>Bacillales</taxon>
        <taxon>Paenibacillaceae</taxon>
        <taxon>Paenibacillus</taxon>
    </lineage>
</organism>
<gene>
    <name evidence="4" type="ORF">SAMN05720606_108194</name>
</gene>
<dbReference type="CDD" id="cd03784">
    <property type="entry name" value="GT1_Gtf-like"/>
    <property type="match status" value="1"/>
</dbReference>
<evidence type="ECO:0000256" key="1">
    <source>
        <dbReference type="ARBA" id="ARBA00009995"/>
    </source>
</evidence>
<dbReference type="AlphaFoldDB" id="A0A1G5ICP7"/>
<comment type="similarity">
    <text evidence="1">Belongs to the UDP-glycosyltransferase family.</text>
</comment>
<feature type="domain" description="Erythromycin biosynthesis protein CIII-like C-terminal" evidence="3">
    <location>
        <begin position="288"/>
        <end position="390"/>
    </location>
</feature>
<protein>
    <submittedName>
        <fullName evidence="4">Glycosyltransferase, MGT family</fullName>
    </submittedName>
</protein>
<dbReference type="GO" id="GO:0016758">
    <property type="term" value="F:hexosyltransferase activity"/>
    <property type="evidence" value="ECO:0007669"/>
    <property type="project" value="InterPro"/>
</dbReference>
<dbReference type="STRING" id="582692.SAMN05720606_108194"/>